<feature type="transmembrane region" description="Helical" evidence="2">
    <location>
        <begin position="37"/>
        <end position="59"/>
    </location>
</feature>
<comment type="caution">
    <text evidence="3">The sequence shown here is derived from an EMBL/GenBank/DDBJ whole genome shotgun (WGS) entry which is preliminary data.</text>
</comment>
<evidence type="ECO:0000256" key="1">
    <source>
        <dbReference type="SAM" id="MobiDB-lite"/>
    </source>
</evidence>
<dbReference type="EMBL" id="JBHUEE010000001">
    <property type="protein sequence ID" value="MFD1716802.1"/>
    <property type="molecule type" value="Genomic_DNA"/>
</dbReference>
<feature type="transmembrane region" description="Helical" evidence="2">
    <location>
        <begin position="71"/>
        <end position="92"/>
    </location>
</feature>
<feature type="compositionally biased region" description="Pro residues" evidence="1">
    <location>
        <begin position="1"/>
        <end position="10"/>
    </location>
</feature>
<sequence>MTYPGGPPRGPYSSPRGRQHPATKPVPTWGADLRRMLIVAGFVAVLWTIFMLVSATGLLRTNNLDQVEPDGVWAGILAGLGPALWTYSLVSFKREDNGFRRTGLPGLVILGAPLAAAIQLASMLVWPLVVDKLMHGQTVIATYSSDPLAFGLAAAFVIAMYAWCLLCLLGMALDSMGAGLIGAILMIAVAGVGIWRGIRIFDNPPTETSLLVWAVIAALGLVLLPVIAAVVTRRTPDTGQEYPYRAASEGRKRPRGW</sequence>
<feature type="transmembrane region" description="Helical" evidence="2">
    <location>
        <begin position="104"/>
        <end position="129"/>
    </location>
</feature>
<keyword evidence="2" id="KW-1133">Transmembrane helix</keyword>
<keyword evidence="2" id="KW-0812">Transmembrane</keyword>
<organism evidence="3 4">
    <name type="scientific">Georgenia deserti</name>
    <dbReference type="NCBI Taxonomy" id="2093781"/>
    <lineage>
        <taxon>Bacteria</taxon>
        <taxon>Bacillati</taxon>
        <taxon>Actinomycetota</taxon>
        <taxon>Actinomycetes</taxon>
        <taxon>Micrococcales</taxon>
        <taxon>Bogoriellaceae</taxon>
        <taxon>Georgenia</taxon>
    </lineage>
</organism>
<proteinExistence type="predicted"/>
<dbReference type="Proteomes" id="UP001597277">
    <property type="component" value="Unassembled WGS sequence"/>
</dbReference>
<dbReference type="RefSeq" id="WP_388002226.1">
    <property type="nucleotide sequence ID" value="NZ_JBHUEE010000001.1"/>
</dbReference>
<keyword evidence="4" id="KW-1185">Reference proteome</keyword>
<evidence type="ECO:0000313" key="4">
    <source>
        <dbReference type="Proteomes" id="UP001597277"/>
    </source>
</evidence>
<gene>
    <name evidence="3" type="ORF">ACFSE6_03070</name>
</gene>
<protein>
    <recommendedName>
        <fullName evidence="5">DUF4386 family protein</fullName>
    </recommendedName>
</protein>
<evidence type="ECO:0008006" key="5">
    <source>
        <dbReference type="Google" id="ProtNLM"/>
    </source>
</evidence>
<feature type="transmembrane region" description="Helical" evidence="2">
    <location>
        <begin position="180"/>
        <end position="198"/>
    </location>
</feature>
<feature type="region of interest" description="Disordered" evidence="1">
    <location>
        <begin position="1"/>
        <end position="26"/>
    </location>
</feature>
<feature type="transmembrane region" description="Helical" evidence="2">
    <location>
        <begin position="149"/>
        <end position="173"/>
    </location>
</feature>
<feature type="transmembrane region" description="Helical" evidence="2">
    <location>
        <begin position="210"/>
        <end position="231"/>
    </location>
</feature>
<name>A0ABW4L344_9MICO</name>
<accession>A0ABW4L344</accession>
<reference evidence="4" key="1">
    <citation type="journal article" date="2019" name="Int. J. Syst. Evol. Microbiol.">
        <title>The Global Catalogue of Microorganisms (GCM) 10K type strain sequencing project: providing services to taxonomists for standard genome sequencing and annotation.</title>
        <authorList>
            <consortium name="The Broad Institute Genomics Platform"/>
            <consortium name="The Broad Institute Genome Sequencing Center for Infectious Disease"/>
            <person name="Wu L."/>
            <person name="Ma J."/>
        </authorList>
    </citation>
    <scope>NUCLEOTIDE SEQUENCE [LARGE SCALE GENOMIC DNA]</scope>
    <source>
        <strain evidence="4">JCM 17130</strain>
    </source>
</reference>
<evidence type="ECO:0000313" key="3">
    <source>
        <dbReference type="EMBL" id="MFD1716802.1"/>
    </source>
</evidence>
<evidence type="ECO:0000256" key="2">
    <source>
        <dbReference type="SAM" id="Phobius"/>
    </source>
</evidence>
<keyword evidence="2" id="KW-0472">Membrane</keyword>